<protein>
    <submittedName>
        <fullName evidence="2">Uncharacterized protein</fullName>
    </submittedName>
</protein>
<sequence length="149" mass="16977">MESTWKRLGRYICFLVLFLGFIYLGLKFQMTLRENESLSYRHLAALESFFPIIIGVVLAMPNVIKSLTKKGHWKVDWIKLIVIGLPFLYLSIVPIMYIIGVLKIDLPFSAYAMGSYIGGDLLLTFVTINGIVAGYMLCTSFYKRNSKGF</sequence>
<proteinExistence type="predicted"/>
<dbReference type="Proteomes" id="UP000678228">
    <property type="component" value="Unassembled WGS sequence"/>
</dbReference>
<evidence type="ECO:0000313" key="2">
    <source>
        <dbReference type="EMBL" id="MBP3951711.1"/>
    </source>
</evidence>
<evidence type="ECO:0000256" key="1">
    <source>
        <dbReference type="SAM" id="Phobius"/>
    </source>
</evidence>
<keyword evidence="1" id="KW-1133">Transmembrane helix</keyword>
<organism evidence="2 3">
    <name type="scientific">Halalkalibacter suaedae</name>
    <dbReference type="NCBI Taxonomy" id="2822140"/>
    <lineage>
        <taxon>Bacteria</taxon>
        <taxon>Bacillati</taxon>
        <taxon>Bacillota</taxon>
        <taxon>Bacilli</taxon>
        <taxon>Bacillales</taxon>
        <taxon>Bacillaceae</taxon>
        <taxon>Halalkalibacter</taxon>
    </lineage>
</organism>
<name>A0A940WZN8_9BACI</name>
<evidence type="ECO:0000313" key="3">
    <source>
        <dbReference type="Proteomes" id="UP000678228"/>
    </source>
</evidence>
<gene>
    <name evidence="2" type="ORF">J7W16_11250</name>
</gene>
<keyword evidence="3" id="KW-1185">Reference proteome</keyword>
<accession>A0A940WZN8</accession>
<keyword evidence="1" id="KW-0812">Transmembrane</keyword>
<dbReference type="RefSeq" id="WP_210597405.1">
    <property type="nucleotide sequence ID" value="NZ_JAGKSQ010000004.1"/>
</dbReference>
<feature type="transmembrane region" description="Helical" evidence="1">
    <location>
        <begin position="49"/>
        <end position="68"/>
    </location>
</feature>
<reference evidence="2" key="1">
    <citation type="submission" date="2021-03" db="EMBL/GenBank/DDBJ databases">
        <title>Bacillus suaedae sp. nov., isolated from Suaeda aralocaspica.</title>
        <authorList>
            <person name="Lei R.F.R."/>
        </authorList>
    </citation>
    <scope>NUCLEOTIDE SEQUENCE</scope>
    <source>
        <strain evidence="2">YZJH907-2</strain>
    </source>
</reference>
<dbReference type="AlphaFoldDB" id="A0A940WZN8"/>
<keyword evidence="1" id="KW-0472">Membrane</keyword>
<feature type="transmembrane region" description="Helical" evidence="1">
    <location>
        <begin position="12"/>
        <end position="29"/>
    </location>
</feature>
<feature type="transmembrane region" description="Helical" evidence="1">
    <location>
        <begin position="80"/>
        <end position="102"/>
    </location>
</feature>
<feature type="transmembrane region" description="Helical" evidence="1">
    <location>
        <begin position="122"/>
        <end position="142"/>
    </location>
</feature>
<comment type="caution">
    <text evidence="2">The sequence shown here is derived from an EMBL/GenBank/DDBJ whole genome shotgun (WGS) entry which is preliminary data.</text>
</comment>
<dbReference type="EMBL" id="JAGKSQ010000004">
    <property type="protein sequence ID" value="MBP3951711.1"/>
    <property type="molecule type" value="Genomic_DNA"/>
</dbReference>